<reference evidence="2 3" key="1">
    <citation type="submission" date="2024-05" db="EMBL/GenBank/DDBJ databases">
        <authorList>
            <person name="Wallberg A."/>
        </authorList>
    </citation>
    <scope>NUCLEOTIDE SEQUENCE [LARGE SCALE GENOMIC DNA]</scope>
</reference>
<keyword evidence="1" id="KW-0472">Membrane</keyword>
<dbReference type="AlphaFoldDB" id="A0AAV2S6D5"/>
<evidence type="ECO:0000313" key="2">
    <source>
        <dbReference type="EMBL" id="CAL4159848.1"/>
    </source>
</evidence>
<evidence type="ECO:0000256" key="1">
    <source>
        <dbReference type="SAM" id="Phobius"/>
    </source>
</evidence>
<evidence type="ECO:0000313" key="3">
    <source>
        <dbReference type="Proteomes" id="UP001497623"/>
    </source>
</evidence>
<dbReference type="EMBL" id="CAXKWB010043782">
    <property type="protein sequence ID" value="CAL4159848.1"/>
    <property type="molecule type" value="Genomic_DNA"/>
</dbReference>
<name>A0AAV2S6D5_MEGNR</name>
<proteinExistence type="predicted"/>
<keyword evidence="1" id="KW-1133">Transmembrane helix</keyword>
<dbReference type="Proteomes" id="UP001497623">
    <property type="component" value="Unassembled WGS sequence"/>
</dbReference>
<keyword evidence="1" id="KW-0812">Transmembrane</keyword>
<gene>
    <name evidence="2" type="ORF">MNOR_LOCUS32339</name>
</gene>
<sequence length="101" mass="11946">MTNIIILRAPFSSLKHPTQKKNKEPDCWGGCLFDFVFLFIDFIMLSHSTSIHPKKKKNVTLMSWIFFIFIPYAHFSMNNKTLKVCEVILNRFQDIVFLNIF</sequence>
<feature type="transmembrane region" description="Helical" evidence="1">
    <location>
        <begin position="27"/>
        <end position="46"/>
    </location>
</feature>
<comment type="caution">
    <text evidence="2">The sequence shown here is derived from an EMBL/GenBank/DDBJ whole genome shotgun (WGS) entry which is preliminary data.</text>
</comment>
<organism evidence="2 3">
    <name type="scientific">Meganyctiphanes norvegica</name>
    <name type="common">Northern krill</name>
    <name type="synonym">Thysanopoda norvegica</name>
    <dbReference type="NCBI Taxonomy" id="48144"/>
    <lineage>
        <taxon>Eukaryota</taxon>
        <taxon>Metazoa</taxon>
        <taxon>Ecdysozoa</taxon>
        <taxon>Arthropoda</taxon>
        <taxon>Crustacea</taxon>
        <taxon>Multicrustacea</taxon>
        <taxon>Malacostraca</taxon>
        <taxon>Eumalacostraca</taxon>
        <taxon>Eucarida</taxon>
        <taxon>Euphausiacea</taxon>
        <taxon>Euphausiidae</taxon>
        <taxon>Meganyctiphanes</taxon>
    </lineage>
</organism>
<accession>A0AAV2S6D5</accession>
<feature type="transmembrane region" description="Helical" evidence="1">
    <location>
        <begin position="58"/>
        <end position="75"/>
    </location>
</feature>
<keyword evidence="3" id="KW-1185">Reference proteome</keyword>
<protein>
    <submittedName>
        <fullName evidence="2">Uncharacterized protein</fullName>
    </submittedName>
</protein>